<dbReference type="InterPro" id="IPR019734">
    <property type="entry name" value="TPR_rpt"/>
</dbReference>
<evidence type="ECO:0000256" key="2">
    <source>
        <dbReference type="ARBA" id="ARBA00022803"/>
    </source>
</evidence>
<dbReference type="Proteomes" id="UP000030016">
    <property type="component" value="Unassembled WGS sequence"/>
</dbReference>
<dbReference type="SMART" id="SM00028">
    <property type="entry name" value="TPR"/>
    <property type="match status" value="4"/>
</dbReference>
<gene>
    <name evidence="4" type="ORF">Z969_05565</name>
</gene>
<dbReference type="EMBL" id="JDRX01000009">
    <property type="protein sequence ID" value="KGN02391.1"/>
    <property type="molecule type" value="Genomic_DNA"/>
</dbReference>
<dbReference type="Gene3D" id="1.25.40.10">
    <property type="entry name" value="Tetratricopeptide repeat domain"/>
    <property type="match status" value="1"/>
</dbReference>
<dbReference type="RefSeq" id="WP_039249586.1">
    <property type="nucleotide sequence ID" value="NZ_JDRX01000009.1"/>
</dbReference>
<name>A0AA89CTT0_CLONO</name>
<dbReference type="InterPro" id="IPR051685">
    <property type="entry name" value="Ycf3/AcsC/BcsC/TPR_MFPF"/>
</dbReference>
<dbReference type="PROSITE" id="PS50005">
    <property type="entry name" value="TPR"/>
    <property type="match status" value="1"/>
</dbReference>
<dbReference type="PANTHER" id="PTHR44943:SF8">
    <property type="entry name" value="TPR REPEAT-CONTAINING PROTEIN MJ0263"/>
    <property type="match status" value="1"/>
</dbReference>
<dbReference type="PANTHER" id="PTHR44943">
    <property type="entry name" value="CELLULOSE SYNTHASE OPERON PROTEIN C"/>
    <property type="match status" value="1"/>
</dbReference>
<comment type="caution">
    <text evidence="4">The sequence shown here is derived from an EMBL/GenBank/DDBJ whole genome shotgun (WGS) entry which is preliminary data.</text>
</comment>
<evidence type="ECO:0000313" key="5">
    <source>
        <dbReference type="Proteomes" id="UP000030016"/>
    </source>
</evidence>
<protein>
    <recommendedName>
        <fullName evidence="6">Tetratricopeptide repeat protein</fullName>
    </recommendedName>
</protein>
<organism evidence="4 5">
    <name type="scientific">Clostridium novyi A str. 4570</name>
    <dbReference type="NCBI Taxonomy" id="1444290"/>
    <lineage>
        <taxon>Bacteria</taxon>
        <taxon>Bacillati</taxon>
        <taxon>Bacillota</taxon>
        <taxon>Clostridia</taxon>
        <taxon>Eubacteriales</taxon>
        <taxon>Clostridiaceae</taxon>
        <taxon>Clostridium</taxon>
    </lineage>
</organism>
<proteinExistence type="predicted"/>
<accession>A0AA89CTT0</accession>
<evidence type="ECO:0000313" key="4">
    <source>
        <dbReference type="EMBL" id="KGN02391.1"/>
    </source>
</evidence>
<dbReference type="InterPro" id="IPR011990">
    <property type="entry name" value="TPR-like_helical_dom_sf"/>
</dbReference>
<dbReference type="NCBIfam" id="NF047558">
    <property type="entry name" value="TPR_END_plus"/>
    <property type="match status" value="1"/>
</dbReference>
<sequence>MIKCFAKNKFFFILMTSCLIFHIGCSKQPKKTNSNNKSVVSNPTSVYKAKNTTDIKGNDEATFEKEYVKAYTLFFQHKFEESIKICDEIIKKDSKFYKAYTTKGISLCFLNDFENGLKNINKSLEINPDFPYGRFNKALAYELYGYYDESLKWYDKALEVENYIWSYYGKASIYGRLGDVDNTIKYLKIALSMDSTIKDTIKSERDFDPVRNDPKFKNLVE</sequence>
<keyword evidence="1" id="KW-0677">Repeat</keyword>
<evidence type="ECO:0000256" key="1">
    <source>
        <dbReference type="ARBA" id="ARBA00022737"/>
    </source>
</evidence>
<dbReference type="AlphaFoldDB" id="A0AA89CTT0"/>
<evidence type="ECO:0008006" key="6">
    <source>
        <dbReference type="Google" id="ProtNLM"/>
    </source>
</evidence>
<evidence type="ECO:0000256" key="3">
    <source>
        <dbReference type="PROSITE-ProRule" id="PRU00339"/>
    </source>
</evidence>
<feature type="repeat" description="TPR" evidence="3">
    <location>
        <begin position="97"/>
        <end position="130"/>
    </location>
</feature>
<keyword evidence="2 3" id="KW-0802">TPR repeat</keyword>
<dbReference type="Pfam" id="PF13181">
    <property type="entry name" value="TPR_8"/>
    <property type="match status" value="2"/>
</dbReference>
<dbReference type="SUPFAM" id="SSF48452">
    <property type="entry name" value="TPR-like"/>
    <property type="match status" value="1"/>
</dbReference>
<reference evidence="4 5" key="1">
    <citation type="submission" date="2014-01" db="EMBL/GenBank/DDBJ databases">
        <title>Plasmidome dynamics in the species complex Clostridium novyi sensu lato converts strains of independent lineages into distinctly different pathogens.</title>
        <authorList>
            <person name="Skarin H."/>
            <person name="Segerman B."/>
        </authorList>
    </citation>
    <scope>NUCLEOTIDE SEQUENCE [LARGE SCALE GENOMIC DNA]</scope>
    <source>
        <strain evidence="4 5">4570</strain>
    </source>
</reference>